<dbReference type="InterPro" id="IPR009057">
    <property type="entry name" value="Homeodomain-like_sf"/>
</dbReference>
<dbReference type="InterPro" id="IPR018060">
    <property type="entry name" value="HTH_AraC"/>
</dbReference>
<dbReference type="InterPro" id="IPR050204">
    <property type="entry name" value="AraC_XylS_family_regulators"/>
</dbReference>
<dbReference type="Gene3D" id="1.10.10.60">
    <property type="entry name" value="Homeodomain-like"/>
    <property type="match status" value="1"/>
</dbReference>
<dbReference type="SMART" id="SM00342">
    <property type="entry name" value="HTH_ARAC"/>
    <property type="match status" value="1"/>
</dbReference>
<gene>
    <name evidence="6" type="ORF">GCM10009851_13070</name>
</gene>
<evidence type="ECO:0000256" key="3">
    <source>
        <dbReference type="ARBA" id="ARBA00023163"/>
    </source>
</evidence>
<keyword evidence="1" id="KW-0805">Transcription regulation</keyword>
<feature type="domain" description="HTH araC/xylS-type" evidence="5">
    <location>
        <begin position="193"/>
        <end position="291"/>
    </location>
</feature>
<evidence type="ECO:0000256" key="4">
    <source>
        <dbReference type="SAM" id="MobiDB-lite"/>
    </source>
</evidence>
<dbReference type="SUPFAM" id="SSF46689">
    <property type="entry name" value="Homeodomain-like"/>
    <property type="match status" value="2"/>
</dbReference>
<reference evidence="7" key="1">
    <citation type="journal article" date="2019" name="Int. J. Syst. Evol. Microbiol.">
        <title>The Global Catalogue of Microorganisms (GCM) 10K type strain sequencing project: providing services to taxonomists for standard genome sequencing and annotation.</title>
        <authorList>
            <consortium name="The Broad Institute Genomics Platform"/>
            <consortium name="The Broad Institute Genome Sequencing Center for Infectious Disease"/>
            <person name="Wu L."/>
            <person name="Ma J."/>
        </authorList>
    </citation>
    <scope>NUCLEOTIDE SEQUENCE [LARGE SCALE GENOMIC DNA]</scope>
    <source>
        <strain evidence="7">JCM 16117</strain>
    </source>
</reference>
<keyword evidence="3" id="KW-0804">Transcription</keyword>
<proteinExistence type="predicted"/>
<protein>
    <recommendedName>
        <fullName evidence="5">HTH araC/xylS-type domain-containing protein</fullName>
    </recommendedName>
</protein>
<evidence type="ECO:0000313" key="7">
    <source>
        <dbReference type="Proteomes" id="UP001500929"/>
    </source>
</evidence>
<evidence type="ECO:0000259" key="5">
    <source>
        <dbReference type="PROSITE" id="PS01124"/>
    </source>
</evidence>
<evidence type="ECO:0000256" key="1">
    <source>
        <dbReference type="ARBA" id="ARBA00023015"/>
    </source>
</evidence>
<dbReference type="PANTHER" id="PTHR46796:SF13">
    <property type="entry name" value="HTH-TYPE TRANSCRIPTIONAL ACTIVATOR RHAS"/>
    <property type="match status" value="1"/>
</dbReference>
<comment type="caution">
    <text evidence="6">The sequence shown here is derived from an EMBL/GenBank/DDBJ whole genome shotgun (WGS) entry which is preliminary data.</text>
</comment>
<evidence type="ECO:0000313" key="6">
    <source>
        <dbReference type="EMBL" id="GAA2229801.1"/>
    </source>
</evidence>
<keyword evidence="2" id="KW-0238">DNA-binding</keyword>
<feature type="compositionally biased region" description="Polar residues" evidence="4">
    <location>
        <begin position="295"/>
        <end position="309"/>
    </location>
</feature>
<dbReference type="PROSITE" id="PS01124">
    <property type="entry name" value="HTH_ARAC_FAMILY_2"/>
    <property type="match status" value="1"/>
</dbReference>
<feature type="region of interest" description="Disordered" evidence="4">
    <location>
        <begin position="287"/>
        <end position="324"/>
    </location>
</feature>
<dbReference type="Proteomes" id="UP001500929">
    <property type="component" value="Unassembled WGS sequence"/>
</dbReference>
<evidence type="ECO:0000256" key="2">
    <source>
        <dbReference type="ARBA" id="ARBA00023125"/>
    </source>
</evidence>
<dbReference type="Pfam" id="PF12833">
    <property type="entry name" value="HTH_18"/>
    <property type="match status" value="1"/>
</dbReference>
<dbReference type="RefSeq" id="WP_259478811.1">
    <property type="nucleotide sequence ID" value="NZ_BAAAQY010000003.1"/>
</dbReference>
<sequence length="324" mass="36270">MIGTRRRVLLTAVESVRTEPVRRAVFAHAKLVHVMEGRIELETASGSRELWAGSALLLGVGHWCSIRPLPSARLWTVYVDDSFFRAHMRWILSDIADVDTSVRVDTWDGSAVVLQLGQAILRRNERVWRQMSVACQQHPTGLAAARLISLFTQTVEVSLPTLLDHRIHESVGTRAEFPIRGALARPLYSPPVRKAITLLRSTMTEPWSIPRLSGEIAMSKAHLTRQFNEQVGVAPMRFLTEVRLTEFTRLIEETELSVSAAAEAVGWDDARVATRWFRRRFGTSPSHFRLHPHPQSESLPSEINSQSVEGSPGLAPSFDAQSDS</sequence>
<organism evidence="6 7">
    <name type="scientific">Herbiconiux moechotypicola</name>
    <dbReference type="NCBI Taxonomy" id="637393"/>
    <lineage>
        <taxon>Bacteria</taxon>
        <taxon>Bacillati</taxon>
        <taxon>Actinomycetota</taxon>
        <taxon>Actinomycetes</taxon>
        <taxon>Micrococcales</taxon>
        <taxon>Microbacteriaceae</taxon>
        <taxon>Herbiconiux</taxon>
    </lineage>
</organism>
<keyword evidence="7" id="KW-1185">Reference proteome</keyword>
<dbReference type="PANTHER" id="PTHR46796">
    <property type="entry name" value="HTH-TYPE TRANSCRIPTIONAL ACTIVATOR RHAS-RELATED"/>
    <property type="match status" value="1"/>
</dbReference>
<name>A0ABP5QA01_9MICO</name>
<dbReference type="EMBL" id="BAAAQY010000003">
    <property type="protein sequence ID" value="GAA2229801.1"/>
    <property type="molecule type" value="Genomic_DNA"/>
</dbReference>
<accession>A0ABP5QA01</accession>